<dbReference type="InterPro" id="IPR029056">
    <property type="entry name" value="Ribokinase-like"/>
</dbReference>
<dbReference type="SUPFAM" id="SSF53613">
    <property type="entry name" value="Ribokinase-like"/>
    <property type="match status" value="1"/>
</dbReference>
<keyword evidence="2 7" id="KW-0808">Transferase</keyword>
<keyword evidence="5" id="KW-0067">ATP-binding</keyword>
<evidence type="ECO:0000256" key="2">
    <source>
        <dbReference type="ARBA" id="ARBA00022679"/>
    </source>
</evidence>
<dbReference type="CDD" id="cd01167">
    <property type="entry name" value="bac_FRK"/>
    <property type="match status" value="1"/>
</dbReference>
<evidence type="ECO:0000256" key="5">
    <source>
        <dbReference type="ARBA" id="ARBA00022840"/>
    </source>
</evidence>
<organism evidence="7">
    <name type="scientific">mine drainage metagenome</name>
    <dbReference type="NCBI Taxonomy" id="410659"/>
    <lineage>
        <taxon>unclassified sequences</taxon>
        <taxon>metagenomes</taxon>
        <taxon>ecological metagenomes</taxon>
    </lineage>
</organism>
<evidence type="ECO:0000256" key="1">
    <source>
        <dbReference type="ARBA" id="ARBA00010688"/>
    </source>
</evidence>
<keyword evidence="4 7" id="KW-0418">Kinase</keyword>
<evidence type="ECO:0000256" key="3">
    <source>
        <dbReference type="ARBA" id="ARBA00022741"/>
    </source>
</evidence>
<name>A0A1J5PFZ5_9ZZZZ</name>
<comment type="similarity">
    <text evidence="1">Belongs to the carbohydrate kinase PfkB family.</text>
</comment>
<accession>A0A1J5PFZ5</accession>
<evidence type="ECO:0000313" key="7">
    <source>
        <dbReference type="EMBL" id="OIQ66743.1"/>
    </source>
</evidence>
<dbReference type="EMBL" id="MLJW01006391">
    <property type="protein sequence ID" value="OIQ66743.1"/>
    <property type="molecule type" value="Genomic_DNA"/>
</dbReference>
<comment type="caution">
    <text evidence="7">The sequence shown here is derived from an EMBL/GenBank/DDBJ whole genome shotgun (WGS) entry which is preliminary data.</text>
</comment>
<dbReference type="GO" id="GO:0005524">
    <property type="term" value="F:ATP binding"/>
    <property type="evidence" value="ECO:0007669"/>
    <property type="project" value="UniProtKB-KW"/>
</dbReference>
<evidence type="ECO:0000256" key="4">
    <source>
        <dbReference type="ARBA" id="ARBA00022777"/>
    </source>
</evidence>
<dbReference type="AlphaFoldDB" id="A0A1J5PFZ5"/>
<feature type="domain" description="Carbohydrate kinase PfkB" evidence="6">
    <location>
        <begin position="22"/>
        <end position="297"/>
    </location>
</feature>
<dbReference type="Pfam" id="PF00294">
    <property type="entry name" value="PfkB"/>
    <property type="match status" value="1"/>
</dbReference>
<dbReference type="GO" id="GO:0008673">
    <property type="term" value="F:2-dehydro-3-deoxygluconokinase activity"/>
    <property type="evidence" value="ECO:0007669"/>
    <property type="project" value="UniProtKB-EC"/>
</dbReference>
<proteinExistence type="inferred from homology"/>
<gene>
    <name evidence="7" type="primary">kdgK_10</name>
    <name evidence="7" type="ORF">GALL_516850</name>
</gene>
<dbReference type="PANTHER" id="PTHR43085">
    <property type="entry name" value="HEXOKINASE FAMILY MEMBER"/>
    <property type="match status" value="1"/>
</dbReference>
<reference evidence="7" key="1">
    <citation type="submission" date="2016-10" db="EMBL/GenBank/DDBJ databases">
        <title>Sequence of Gallionella enrichment culture.</title>
        <authorList>
            <person name="Poehlein A."/>
            <person name="Muehling M."/>
            <person name="Daniel R."/>
        </authorList>
    </citation>
    <scope>NUCLEOTIDE SEQUENCE</scope>
</reference>
<dbReference type="PANTHER" id="PTHR43085:SF1">
    <property type="entry name" value="PSEUDOURIDINE KINASE-RELATED"/>
    <property type="match status" value="1"/>
</dbReference>
<protein>
    <submittedName>
        <fullName evidence="7">2-dehydro-3-deoxygluconokinase</fullName>
        <ecNumber evidence="7">2.7.1.45</ecNumber>
    </submittedName>
</protein>
<keyword evidence="3" id="KW-0547">Nucleotide-binding</keyword>
<dbReference type="InterPro" id="IPR050306">
    <property type="entry name" value="PfkB_Carbo_kinase"/>
</dbReference>
<evidence type="ECO:0000259" key="6">
    <source>
        <dbReference type="Pfam" id="PF00294"/>
    </source>
</evidence>
<sequence>MPQPVWVSGEALIDLLPGDASDSLRAIVGGGPANSAIALGRLGIPVKFVGGLSRDHFGRQISAQFAVSGVDLDLAIWSDLPTCLAVVSIDDTGKATYYFHTKDTATFDFDTSLLPDPTLAPPRALYVGTLATVIEPGAAKLLAWSKRVAEHAPVVFDPNIRTSILSDRVAYRLAVQPWVEIASVIKVSEDDLHFLFPDREVIDSARRWLSPSCSLVVVTRGEHGLFGVTEDEIVEVPAVKTMVVDSVGAGDTIGAVIVEALMKYRVSELRDELLREVLERAAKAAAITCSRVGCNPPSAAEIDEEMK</sequence>
<dbReference type="EC" id="2.7.1.45" evidence="7"/>
<dbReference type="InterPro" id="IPR011611">
    <property type="entry name" value="PfkB_dom"/>
</dbReference>
<dbReference type="Gene3D" id="3.40.1190.20">
    <property type="match status" value="1"/>
</dbReference>